<organism evidence="2 3">
    <name type="scientific">Pluralibacter gergoviae</name>
    <name type="common">Enterobacter gergoviae</name>
    <dbReference type="NCBI Taxonomy" id="61647"/>
    <lineage>
        <taxon>Bacteria</taxon>
        <taxon>Pseudomonadati</taxon>
        <taxon>Pseudomonadota</taxon>
        <taxon>Gammaproteobacteria</taxon>
        <taxon>Enterobacterales</taxon>
        <taxon>Enterobacteriaceae</taxon>
        <taxon>Pluralibacter</taxon>
    </lineage>
</organism>
<feature type="transmembrane region" description="Helical" evidence="1">
    <location>
        <begin position="53"/>
        <end position="75"/>
    </location>
</feature>
<dbReference type="Proteomes" id="UP000036196">
    <property type="component" value="Unassembled WGS sequence"/>
</dbReference>
<keyword evidence="1" id="KW-1133">Transmembrane helix</keyword>
<comment type="caution">
    <text evidence="2">The sequence shown here is derived from an EMBL/GenBank/DDBJ whole genome shotgun (WGS) entry which is preliminary data.</text>
</comment>
<evidence type="ECO:0000313" key="3">
    <source>
        <dbReference type="Proteomes" id="UP000036196"/>
    </source>
</evidence>
<keyword evidence="1" id="KW-0812">Transmembrane</keyword>
<keyword evidence="3" id="KW-1185">Reference proteome</keyword>
<keyword evidence="1" id="KW-0472">Membrane</keyword>
<gene>
    <name evidence="2" type="ORF">ABW06_23360</name>
</gene>
<evidence type="ECO:0000313" key="2">
    <source>
        <dbReference type="EMBL" id="KMK11029.1"/>
    </source>
</evidence>
<reference evidence="2 3" key="1">
    <citation type="submission" date="2015-05" db="EMBL/GenBank/DDBJ databases">
        <title>Genome sequences of Pluralibacter gergoviae.</title>
        <authorList>
            <person name="Greninger A.L."/>
            <person name="Miller S."/>
        </authorList>
    </citation>
    <scope>NUCLEOTIDE SEQUENCE [LARGE SCALE GENOMIC DNA]</scope>
    <source>
        <strain evidence="2 3">JS81F13</strain>
    </source>
</reference>
<accession>A0A0J5KY62</accession>
<dbReference type="EMBL" id="LDZF01000036">
    <property type="protein sequence ID" value="KMK11029.1"/>
    <property type="molecule type" value="Genomic_DNA"/>
</dbReference>
<evidence type="ECO:0000256" key="1">
    <source>
        <dbReference type="SAM" id="Phobius"/>
    </source>
</evidence>
<proteinExistence type="predicted"/>
<sequence length="122" mass="13497">MRNPGLKLTLPSEISDTFCKILDEYRINHTSEKKVESGPTFAVNSAQDSVKEIVIELINSGPFWAAFSACFIAYINRSGKKKATIKKDGKIISLENITHDELTRVLEDAKTVELKDGGDKPA</sequence>
<dbReference type="PATRIC" id="fig|61647.15.peg.3582"/>
<dbReference type="AlphaFoldDB" id="A0A0J5KY62"/>
<name>A0A0J5KY62_PLUGE</name>
<protein>
    <submittedName>
        <fullName evidence="2">Uncharacterized protein</fullName>
    </submittedName>
</protein>